<dbReference type="Proteomes" id="UP000693946">
    <property type="component" value="Linkage Group LG2"/>
</dbReference>
<dbReference type="EMBL" id="JAGKHQ010000012">
    <property type="protein sequence ID" value="KAG7502747.1"/>
    <property type="molecule type" value="Genomic_DNA"/>
</dbReference>
<comment type="caution">
    <text evidence="1">The sequence shown here is derived from an EMBL/GenBank/DDBJ whole genome shotgun (WGS) entry which is preliminary data.</text>
</comment>
<protein>
    <submittedName>
        <fullName evidence="1">Uncharacterized protein</fullName>
    </submittedName>
</protein>
<organism evidence="1 2">
    <name type="scientific">Solea senegalensis</name>
    <name type="common">Senegalese sole</name>
    <dbReference type="NCBI Taxonomy" id="28829"/>
    <lineage>
        <taxon>Eukaryota</taxon>
        <taxon>Metazoa</taxon>
        <taxon>Chordata</taxon>
        <taxon>Craniata</taxon>
        <taxon>Vertebrata</taxon>
        <taxon>Euteleostomi</taxon>
        <taxon>Actinopterygii</taxon>
        <taxon>Neopterygii</taxon>
        <taxon>Teleostei</taxon>
        <taxon>Neoteleostei</taxon>
        <taxon>Acanthomorphata</taxon>
        <taxon>Carangaria</taxon>
        <taxon>Pleuronectiformes</taxon>
        <taxon>Pleuronectoidei</taxon>
        <taxon>Soleidae</taxon>
        <taxon>Solea</taxon>
    </lineage>
</organism>
<reference evidence="1 2" key="1">
    <citation type="journal article" date="2021" name="Sci. Rep.">
        <title>Chromosome anchoring in Senegalese sole (Solea senegalensis) reveals sex-associated markers and genome rearrangements in flatfish.</title>
        <authorList>
            <person name="Guerrero-Cozar I."/>
            <person name="Gomez-Garrido J."/>
            <person name="Berbel C."/>
            <person name="Martinez-Blanch J.F."/>
            <person name="Alioto T."/>
            <person name="Claros M.G."/>
            <person name="Gagnaire P.A."/>
            <person name="Manchado M."/>
        </authorList>
    </citation>
    <scope>NUCLEOTIDE SEQUENCE [LARGE SCALE GENOMIC DNA]</scope>
    <source>
        <strain evidence="1">Sse05_10M</strain>
    </source>
</reference>
<accession>A0AAV6RB49</accession>
<sequence length="99" mass="10804">MESVRLDAQLKRTVAAAETLFAERPTRPSCSRGNSHSVPRHEDVLGSILGLFAQSGLNNHGHPIRFTQLSEVLPLQNGDNSDVSATRAFASLQNLPERI</sequence>
<evidence type="ECO:0000313" key="2">
    <source>
        <dbReference type="Proteomes" id="UP000693946"/>
    </source>
</evidence>
<evidence type="ECO:0000313" key="1">
    <source>
        <dbReference type="EMBL" id="KAG7502747.1"/>
    </source>
</evidence>
<proteinExistence type="predicted"/>
<keyword evidence="2" id="KW-1185">Reference proteome</keyword>
<dbReference type="AlphaFoldDB" id="A0AAV6RB49"/>
<name>A0AAV6RB49_SOLSE</name>
<gene>
    <name evidence="1" type="ORF">JOB18_025793</name>
</gene>